<sequence length="150" mass="16816">MDFLEMSKAEVQAWAQTSQSTAADKITIETAVVRTDQRGAKRILVLKRAAHEVYYPGVFEIPGGKVDDTDLSTREAITREVKEETDLTIADVLMEEDGHDFTVNPSEHSEGLWVNSEELDLVKMANEILHVSFTRSTCYQSKVAQRPMLG</sequence>
<dbReference type="InterPro" id="IPR000086">
    <property type="entry name" value="NUDIX_hydrolase_dom"/>
</dbReference>
<dbReference type="SUPFAM" id="SSF55811">
    <property type="entry name" value="Nudix"/>
    <property type="match status" value="1"/>
</dbReference>
<gene>
    <name evidence="2" type="ORF">FHETE_8151</name>
</gene>
<evidence type="ECO:0000313" key="3">
    <source>
        <dbReference type="Proteomes" id="UP000567885"/>
    </source>
</evidence>
<evidence type="ECO:0000313" key="2">
    <source>
        <dbReference type="EMBL" id="KAF5662046.1"/>
    </source>
</evidence>
<dbReference type="Proteomes" id="UP000567885">
    <property type="component" value="Unassembled WGS sequence"/>
</dbReference>
<accession>A0A8H5T379</accession>
<dbReference type="OrthoDB" id="276276at2759"/>
<dbReference type="GO" id="GO:0016787">
    <property type="term" value="F:hydrolase activity"/>
    <property type="evidence" value="ECO:0007669"/>
    <property type="project" value="UniProtKB-KW"/>
</dbReference>
<proteinExistence type="predicted"/>
<dbReference type="EMBL" id="JAAGWQ010000169">
    <property type="protein sequence ID" value="KAF5662046.1"/>
    <property type="molecule type" value="Genomic_DNA"/>
</dbReference>
<dbReference type="AlphaFoldDB" id="A0A8H5T379"/>
<feature type="domain" description="Nudix hydrolase" evidence="1">
    <location>
        <begin position="30"/>
        <end position="96"/>
    </location>
</feature>
<protein>
    <submittedName>
        <fullName evidence="2">NTP pyrophosphohydrolase</fullName>
    </submittedName>
</protein>
<name>A0A8H5T379_FUSHE</name>
<organism evidence="2 3">
    <name type="scientific">Fusarium heterosporum</name>
    <dbReference type="NCBI Taxonomy" id="42747"/>
    <lineage>
        <taxon>Eukaryota</taxon>
        <taxon>Fungi</taxon>
        <taxon>Dikarya</taxon>
        <taxon>Ascomycota</taxon>
        <taxon>Pezizomycotina</taxon>
        <taxon>Sordariomycetes</taxon>
        <taxon>Hypocreomycetidae</taxon>
        <taxon>Hypocreales</taxon>
        <taxon>Nectriaceae</taxon>
        <taxon>Fusarium</taxon>
        <taxon>Fusarium heterosporum species complex</taxon>
    </lineage>
</organism>
<keyword evidence="3" id="KW-1185">Reference proteome</keyword>
<dbReference type="Gene3D" id="3.90.79.10">
    <property type="entry name" value="Nucleoside Triphosphate Pyrophosphohydrolase"/>
    <property type="match status" value="1"/>
</dbReference>
<comment type="caution">
    <text evidence="2">The sequence shown here is derived from an EMBL/GenBank/DDBJ whole genome shotgun (WGS) entry which is preliminary data.</text>
</comment>
<evidence type="ECO:0000259" key="1">
    <source>
        <dbReference type="Pfam" id="PF00293"/>
    </source>
</evidence>
<reference evidence="2 3" key="1">
    <citation type="submission" date="2020-05" db="EMBL/GenBank/DDBJ databases">
        <title>Identification and distribution of gene clusters putatively required for synthesis of sphingolipid metabolism inhibitors in phylogenetically diverse species of the filamentous fungus Fusarium.</title>
        <authorList>
            <person name="Kim H.-S."/>
            <person name="Busman M."/>
            <person name="Brown D.W."/>
            <person name="Divon H."/>
            <person name="Uhlig S."/>
            <person name="Proctor R.H."/>
        </authorList>
    </citation>
    <scope>NUCLEOTIDE SEQUENCE [LARGE SCALE GENOMIC DNA]</scope>
    <source>
        <strain evidence="2 3">NRRL 20693</strain>
    </source>
</reference>
<keyword evidence="2" id="KW-0378">Hydrolase</keyword>
<dbReference type="InterPro" id="IPR015797">
    <property type="entry name" value="NUDIX_hydrolase-like_dom_sf"/>
</dbReference>
<dbReference type="Pfam" id="PF00293">
    <property type="entry name" value="NUDIX"/>
    <property type="match status" value="1"/>
</dbReference>